<organism evidence="1 3">
    <name type="scientific">Escherichia coli</name>
    <dbReference type="NCBI Taxonomy" id="562"/>
    <lineage>
        <taxon>Bacteria</taxon>
        <taxon>Pseudomonadati</taxon>
        <taxon>Pseudomonadota</taxon>
        <taxon>Gammaproteobacteria</taxon>
        <taxon>Enterobacterales</taxon>
        <taxon>Enterobacteriaceae</taxon>
        <taxon>Escherichia</taxon>
    </lineage>
</organism>
<reference evidence="2 4" key="2">
    <citation type="submission" date="2020-06" db="EMBL/GenBank/DDBJ databases">
        <title>REHAB project genomes.</title>
        <authorList>
            <person name="Shaw L.P."/>
        </authorList>
    </citation>
    <scope>NUCLEOTIDE SEQUENCE [LARGE SCALE GENOMIC DNA]</scope>
    <source>
        <strain evidence="2 4">RHB07-C04</strain>
    </source>
</reference>
<evidence type="ECO:0000313" key="3">
    <source>
        <dbReference type="Proteomes" id="UP000472856"/>
    </source>
</evidence>
<accession>A0A0A1A9A0</accession>
<evidence type="ECO:0000313" key="1">
    <source>
        <dbReference type="EMBL" id="NGE86582.1"/>
    </source>
</evidence>
<dbReference type="AlphaFoldDB" id="A0A0A1A9A0"/>
<dbReference type="EMBL" id="CP057975">
    <property type="protein sequence ID" value="QMP44249.1"/>
    <property type="molecule type" value="Genomic_DNA"/>
</dbReference>
<dbReference type="RefSeq" id="WP_022645569.1">
    <property type="nucleotide sequence ID" value="NZ_AP027419.1"/>
</dbReference>
<name>A0A0A1A9A0_ECOLX</name>
<evidence type="ECO:0000313" key="4">
    <source>
        <dbReference type="Proteomes" id="UP000514715"/>
    </source>
</evidence>
<evidence type="ECO:0000313" key="2">
    <source>
        <dbReference type="EMBL" id="QMP44249.1"/>
    </source>
</evidence>
<proteinExistence type="predicted"/>
<gene>
    <name evidence="1" type="ORF">G5603_00005</name>
    <name evidence="2" type="ORF">HVW04_04995</name>
</gene>
<sequence length="80" mass="9092">MKEIIAKTSSAKEIAVPWFETMGKQVGLSKRTTAAILREQQLRIRKLNRVSARILSDAIKRGEHWWEDCSGQVILATVLQ</sequence>
<dbReference type="Proteomes" id="UP000472856">
    <property type="component" value="Unassembled WGS sequence"/>
</dbReference>
<dbReference type="Proteomes" id="UP000514715">
    <property type="component" value="Chromosome"/>
</dbReference>
<reference evidence="1 3" key="1">
    <citation type="submission" date="2020-02" db="EMBL/GenBank/DDBJ databases">
        <title>WGS of Carbapenem-Resistant Enterobacteriaceae.</title>
        <authorList>
            <person name="Tokajian S."/>
            <person name="El Chaar M."/>
            <person name="El Khoury M."/>
        </authorList>
    </citation>
    <scope>NUCLEOTIDE SEQUENCE [LARGE SCALE GENOMIC DNA]</scope>
    <source>
        <strain evidence="1 3">ECM_75</strain>
    </source>
</reference>
<dbReference type="EMBL" id="JAAJRI010000001">
    <property type="protein sequence ID" value="NGE86582.1"/>
    <property type="molecule type" value="Genomic_DNA"/>
</dbReference>
<protein>
    <submittedName>
        <fullName evidence="1">Uncharacterized protein</fullName>
    </submittedName>
</protein>